<dbReference type="Pfam" id="PF13359">
    <property type="entry name" value="DDE_Tnp_4"/>
    <property type="match status" value="1"/>
</dbReference>
<evidence type="ECO:0000256" key="1">
    <source>
        <dbReference type="ARBA" id="ARBA00001968"/>
    </source>
</evidence>
<dbReference type="PANTHER" id="PTHR22930:SF268">
    <property type="entry name" value="NUCLEASE HARBI1"/>
    <property type="match status" value="1"/>
</dbReference>
<comment type="similarity">
    <text evidence="3">Belongs to the HARBI1 family.</text>
</comment>
<protein>
    <recommendedName>
        <fullName evidence="8">DDE Tnp4 domain-containing protein</fullName>
    </recommendedName>
</protein>
<comment type="caution">
    <text evidence="9">The sequence shown here is derived from an EMBL/GenBank/DDBJ whole genome shotgun (WGS) entry which is preliminary data.</text>
</comment>
<keyword evidence="5" id="KW-0479">Metal-binding</keyword>
<organism evidence="9 10">
    <name type="scientific">Hevea brasiliensis</name>
    <name type="common">Para rubber tree</name>
    <name type="synonym">Siphonia brasiliensis</name>
    <dbReference type="NCBI Taxonomy" id="3981"/>
    <lineage>
        <taxon>Eukaryota</taxon>
        <taxon>Viridiplantae</taxon>
        <taxon>Streptophyta</taxon>
        <taxon>Embryophyta</taxon>
        <taxon>Tracheophyta</taxon>
        <taxon>Spermatophyta</taxon>
        <taxon>Magnoliopsida</taxon>
        <taxon>eudicotyledons</taxon>
        <taxon>Gunneridae</taxon>
        <taxon>Pentapetalae</taxon>
        <taxon>rosids</taxon>
        <taxon>fabids</taxon>
        <taxon>Malpighiales</taxon>
        <taxon>Euphorbiaceae</taxon>
        <taxon>Crotonoideae</taxon>
        <taxon>Micrandreae</taxon>
        <taxon>Hevea</taxon>
    </lineage>
</organism>
<comment type="subcellular location">
    <subcellularLocation>
        <location evidence="2">Nucleus</location>
    </subcellularLocation>
</comment>
<keyword evidence="6" id="KW-0378">Hydrolase</keyword>
<evidence type="ECO:0000256" key="2">
    <source>
        <dbReference type="ARBA" id="ARBA00004123"/>
    </source>
</evidence>
<keyword evidence="7" id="KW-0539">Nucleus</keyword>
<evidence type="ECO:0000256" key="7">
    <source>
        <dbReference type="ARBA" id="ARBA00023242"/>
    </source>
</evidence>
<dbReference type="GO" id="GO:0005634">
    <property type="term" value="C:nucleus"/>
    <property type="evidence" value="ECO:0007669"/>
    <property type="project" value="UniProtKB-SubCell"/>
</dbReference>
<dbReference type="Proteomes" id="UP000467840">
    <property type="component" value="Chromosome 5"/>
</dbReference>
<evidence type="ECO:0000256" key="3">
    <source>
        <dbReference type="ARBA" id="ARBA00006958"/>
    </source>
</evidence>
<evidence type="ECO:0000259" key="8">
    <source>
        <dbReference type="Pfam" id="PF13359"/>
    </source>
</evidence>
<evidence type="ECO:0000313" key="10">
    <source>
        <dbReference type="Proteomes" id="UP000467840"/>
    </source>
</evidence>
<dbReference type="PANTHER" id="PTHR22930">
    <property type="match status" value="1"/>
</dbReference>
<sequence length="244" mass="27840">MIIAKPLSSINAERDALLHKLMRELTANEVICRDILRMGPVAFAEFCGKLRATGLLKDFRRATVEEQEGTASDSRILKNALDREDKLLIPQGKFYLMDVGLPLRSGLIAPYRGVRCHLNEYSRRGPQNAKELFNHRHASLRNVIERAFGVFKKRFPIIASGTEPHYSFETMNEVVLACCIIHNFLMGVDPDENLIAEVDRELMHAEADHHVGTSGLVTDADYRIEVMLREQIALQMWNDYYNNL</sequence>
<keyword evidence="4" id="KW-0540">Nuclease</keyword>
<evidence type="ECO:0000256" key="4">
    <source>
        <dbReference type="ARBA" id="ARBA00022722"/>
    </source>
</evidence>
<gene>
    <name evidence="9" type="ORF">GH714_027436</name>
</gene>
<dbReference type="GO" id="GO:0016787">
    <property type="term" value="F:hydrolase activity"/>
    <property type="evidence" value="ECO:0007669"/>
    <property type="project" value="UniProtKB-KW"/>
</dbReference>
<feature type="domain" description="DDE Tnp4" evidence="8">
    <location>
        <begin position="65"/>
        <end position="183"/>
    </location>
</feature>
<dbReference type="GO" id="GO:0004518">
    <property type="term" value="F:nuclease activity"/>
    <property type="evidence" value="ECO:0007669"/>
    <property type="project" value="UniProtKB-KW"/>
</dbReference>
<evidence type="ECO:0000256" key="5">
    <source>
        <dbReference type="ARBA" id="ARBA00022723"/>
    </source>
</evidence>
<dbReference type="InterPro" id="IPR027806">
    <property type="entry name" value="HARBI1_dom"/>
</dbReference>
<proteinExistence type="inferred from homology"/>
<dbReference type="GO" id="GO:0046872">
    <property type="term" value="F:metal ion binding"/>
    <property type="evidence" value="ECO:0007669"/>
    <property type="project" value="UniProtKB-KW"/>
</dbReference>
<dbReference type="InterPro" id="IPR045249">
    <property type="entry name" value="HARBI1-like"/>
</dbReference>
<dbReference type="EMBL" id="JAAGAX010000001">
    <property type="protein sequence ID" value="KAF2325396.1"/>
    <property type="molecule type" value="Genomic_DNA"/>
</dbReference>
<evidence type="ECO:0000313" key="9">
    <source>
        <dbReference type="EMBL" id="KAF2325396.1"/>
    </source>
</evidence>
<keyword evidence="10" id="KW-1185">Reference proteome</keyword>
<name>A0A6A6NJY4_HEVBR</name>
<dbReference type="AlphaFoldDB" id="A0A6A6NJY4"/>
<evidence type="ECO:0000256" key="6">
    <source>
        <dbReference type="ARBA" id="ARBA00022801"/>
    </source>
</evidence>
<comment type="cofactor">
    <cofactor evidence="1">
        <name>a divalent metal cation</name>
        <dbReference type="ChEBI" id="CHEBI:60240"/>
    </cofactor>
</comment>
<reference evidence="9 10" key="1">
    <citation type="journal article" date="2020" name="Mol. Plant">
        <title>The Chromosome-Based Rubber Tree Genome Provides New Insights into Spurge Genome Evolution and Rubber Biosynthesis.</title>
        <authorList>
            <person name="Liu J."/>
            <person name="Shi C."/>
            <person name="Shi C.C."/>
            <person name="Li W."/>
            <person name="Zhang Q.J."/>
            <person name="Zhang Y."/>
            <person name="Li K."/>
            <person name="Lu H.F."/>
            <person name="Shi C."/>
            <person name="Zhu S.T."/>
            <person name="Xiao Z.Y."/>
            <person name="Nan H."/>
            <person name="Yue Y."/>
            <person name="Zhu X.G."/>
            <person name="Wu Y."/>
            <person name="Hong X.N."/>
            <person name="Fan G.Y."/>
            <person name="Tong Y."/>
            <person name="Zhang D."/>
            <person name="Mao C.L."/>
            <person name="Liu Y.L."/>
            <person name="Hao S.J."/>
            <person name="Liu W.Q."/>
            <person name="Lv M.Q."/>
            <person name="Zhang H.B."/>
            <person name="Liu Y."/>
            <person name="Hu-Tang G.R."/>
            <person name="Wang J.P."/>
            <person name="Wang J.H."/>
            <person name="Sun Y.H."/>
            <person name="Ni S.B."/>
            <person name="Chen W.B."/>
            <person name="Zhang X.C."/>
            <person name="Jiao Y.N."/>
            <person name="Eichler E.E."/>
            <person name="Li G.H."/>
            <person name="Liu X."/>
            <person name="Gao L.Z."/>
        </authorList>
    </citation>
    <scope>NUCLEOTIDE SEQUENCE [LARGE SCALE GENOMIC DNA]</scope>
    <source>
        <strain evidence="10">cv. GT1</strain>
        <tissue evidence="9">Leaf</tissue>
    </source>
</reference>
<accession>A0A6A6NJY4</accession>